<evidence type="ECO:0000256" key="3">
    <source>
        <dbReference type="ARBA" id="ARBA00022695"/>
    </source>
</evidence>
<accession>A0ABS1HE46</accession>
<dbReference type="NCBIfam" id="TIGR00125">
    <property type="entry name" value="cyt_tran_rel"/>
    <property type="match status" value="1"/>
</dbReference>
<evidence type="ECO:0000256" key="2">
    <source>
        <dbReference type="ARBA" id="ARBA00022679"/>
    </source>
</evidence>
<evidence type="ECO:0000313" key="10">
    <source>
        <dbReference type="Proteomes" id="UP000605676"/>
    </source>
</evidence>
<dbReference type="GO" id="GO:0016779">
    <property type="term" value="F:nucleotidyltransferase activity"/>
    <property type="evidence" value="ECO:0007669"/>
    <property type="project" value="UniProtKB-KW"/>
</dbReference>
<dbReference type="PANTHER" id="PTHR43793:SF2">
    <property type="entry name" value="BIFUNCTIONAL PROTEIN HLDE"/>
    <property type="match status" value="1"/>
</dbReference>
<organism evidence="9 10">
    <name type="scientific">Carboxylicivirga marina</name>
    <dbReference type="NCBI Taxonomy" id="2800988"/>
    <lineage>
        <taxon>Bacteria</taxon>
        <taxon>Pseudomonadati</taxon>
        <taxon>Bacteroidota</taxon>
        <taxon>Bacteroidia</taxon>
        <taxon>Marinilabiliales</taxon>
        <taxon>Marinilabiliaceae</taxon>
        <taxon>Carboxylicivirga</taxon>
    </lineage>
</organism>
<gene>
    <name evidence="9" type="primary">rfaE2</name>
    <name evidence="9" type="ORF">JIV24_01260</name>
</gene>
<evidence type="ECO:0000256" key="1">
    <source>
        <dbReference type="ARBA" id="ARBA00012519"/>
    </source>
</evidence>
<dbReference type="Proteomes" id="UP000605676">
    <property type="component" value="Unassembled WGS sequence"/>
</dbReference>
<evidence type="ECO:0000313" key="9">
    <source>
        <dbReference type="EMBL" id="MBK3515948.1"/>
    </source>
</evidence>
<sequence>MTQLDKILGKIKSRPEAQSIVEQWSKTNESIVFTNGCFDIVHRGHIDYLSKAKDKGSKLILGLNTDASVQRLKGPQRPVVDEQSRAILMASLQFIDLVVFFDEDTPYDLIKALQPDVLVKGSDYNASDIVGYDILMAKGGKVETIDFVPGFSTSSIVEKIKTSM</sequence>
<comment type="catalytic activity">
    <reaction evidence="7">
        <text>D-glycero-beta-D-manno-heptose 1-phosphate + ATP + H(+) = ADP-D-glycero-beta-D-manno-heptose + diphosphate</text>
        <dbReference type="Rhea" id="RHEA:27465"/>
        <dbReference type="ChEBI" id="CHEBI:15378"/>
        <dbReference type="ChEBI" id="CHEBI:30616"/>
        <dbReference type="ChEBI" id="CHEBI:33019"/>
        <dbReference type="ChEBI" id="CHEBI:59967"/>
        <dbReference type="ChEBI" id="CHEBI:61593"/>
        <dbReference type="EC" id="2.7.7.70"/>
    </reaction>
</comment>
<dbReference type="SUPFAM" id="SSF52374">
    <property type="entry name" value="Nucleotidylyl transferase"/>
    <property type="match status" value="1"/>
</dbReference>
<evidence type="ECO:0000256" key="6">
    <source>
        <dbReference type="ARBA" id="ARBA00023277"/>
    </source>
</evidence>
<dbReference type="Pfam" id="PF01467">
    <property type="entry name" value="CTP_transf_like"/>
    <property type="match status" value="1"/>
</dbReference>
<proteinExistence type="predicted"/>
<dbReference type="InterPro" id="IPR004821">
    <property type="entry name" value="Cyt_trans-like"/>
</dbReference>
<comment type="caution">
    <text evidence="9">The sequence shown here is derived from an EMBL/GenBank/DDBJ whole genome shotgun (WGS) entry which is preliminary data.</text>
</comment>
<dbReference type="InterPro" id="IPR011914">
    <property type="entry name" value="RfaE_dom_II"/>
</dbReference>
<dbReference type="PANTHER" id="PTHR43793">
    <property type="entry name" value="FAD SYNTHASE"/>
    <property type="match status" value="1"/>
</dbReference>
<evidence type="ECO:0000256" key="4">
    <source>
        <dbReference type="ARBA" id="ARBA00022741"/>
    </source>
</evidence>
<dbReference type="InterPro" id="IPR050385">
    <property type="entry name" value="Archaeal_FAD_synthase"/>
</dbReference>
<protein>
    <recommendedName>
        <fullName evidence="1">D-glycero-beta-D-manno-heptose 1-phosphate adenylyltransferase</fullName>
        <ecNumber evidence="1">2.7.7.70</ecNumber>
    </recommendedName>
</protein>
<evidence type="ECO:0000256" key="7">
    <source>
        <dbReference type="ARBA" id="ARBA00047428"/>
    </source>
</evidence>
<feature type="domain" description="Cytidyltransferase-like" evidence="8">
    <location>
        <begin position="33"/>
        <end position="127"/>
    </location>
</feature>
<evidence type="ECO:0000256" key="5">
    <source>
        <dbReference type="ARBA" id="ARBA00022840"/>
    </source>
</evidence>
<dbReference type="EC" id="2.7.7.70" evidence="1"/>
<keyword evidence="3 9" id="KW-0548">Nucleotidyltransferase</keyword>
<name>A0ABS1HE46_9BACT</name>
<reference evidence="9 10" key="1">
    <citation type="submission" date="2021-01" db="EMBL/GenBank/DDBJ databases">
        <title>Carboxyliciviraga sp.nov., isolated from coastal sediments.</title>
        <authorList>
            <person name="Lu D."/>
            <person name="Zhang T."/>
        </authorList>
    </citation>
    <scope>NUCLEOTIDE SEQUENCE [LARGE SCALE GENOMIC DNA]</scope>
    <source>
        <strain evidence="9 10">N1Y132</strain>
    </source>
</reference>
<keyword evidence="6" id="KW-0119">Carbohydrate metabolism</keyword>
<keyword evidence="4" id="KW-0547">Nucleotide-binding</keyword>
<dbReference type="Gene3D" id="3.40.50.620">
    <property type="entry name" value="HUPs"/>
    <property type="match status" value="1"/>
</dbReference>
<keyword evidence="10" id="KW-1185">Reference proteome</keyword>
<dbReference type="RefSeq" id="WP_200463180.1">
    <property type="nucleotide sequence ID" value="NZ_JAENRR010000002.1"/>
</dbReference>
<dbReference type="EMBL" id="JAENRR010000002">
    <property type="protein sequence ID" value="MBK3515948.1"/>
    <property type="molecule type" value="Genomic_DNA"/>
</dbReference>
<evidence type="ECO:0000259" key="8">
    <source>
        <dbReference type="Pfam" id="PF01467"/>
    </source>
</evidence>
<dbReference type="NCBIfam" id="TIGR02199">
    <property type="entry name" value="rfaE_dom_II"/>
    <property type="match status" value="1"/>
</dbReference>
<keyword evidence="5" id="KW-0067">ATP-binding</keyword>
<dbReference type="InterPro" id="IPR014729">
    <property type="entry name" value="Rossmann-like_a/b/a_fold"/>
</dbReference>
<keyword evidence="2" id="KW-0808">Transferase</keyword>